<comment type="subcellular location">
    <subcellularLocation>
        <location evidence="9 10">Cytoplasm</location>
    </subcellularLocation>
</comment>
<feature type="binding site" evidence="9">
    <location>
        <position position="212"/>
    </location>
    <ligand>
        <name>substrate</name>
    </ligand>
</feature>
<evidence type="ECO:0000313" key="12">
    <source>
        <dbReference type="Proteomes" id="UP000320048"/>
    </source>
</evidence>
<keyword evidence="5 9" id="KW-0312">Gluconeogenesis</keyword>
<feature type="active site" description="Proton acceptor" evidence="9">
    <location>
        <position position="167"/>
    </location>
</feature>
<evidence type="ECO:0000256" key="3">
    <source>
        <dbReference type="ARBA" id="ARBA00011940"/>
    </source>
</evidence>
<dbReference type="GO" id="GO:0005829">
    <property type="term" value="C:cytosol"/>
    <property type="evidence" value="ECO:0007669"/>
    <property type="project" value="TreeGrafter"/>
</dbReference>
<comment type="pathway">
    <text evidence="1 9 10">Carbohydrate degradation; glycolysis; D-glyceraldehyde 3-phosphate from glycerone phosphate: step 1/1.</text>
</comment>
<dbReference type="HAMAP" id="MF_00147_B">
    <property type="entry name" value="TIM_B"/>
    <property type="match status" value="1"/>
</dbReference>
<dbReference type="EC" id="5.3.1.1" evidence="3 9"/>
<dbReference type="InterPro" id="IPR020861">
    <property type="entry name" value="Triosephosphate_isomerase_AS"/>
</dbReference>
<evidence type="ECO:0000256" key="8">
    <source>
        <dbReference type="ARBA" id="ARBA00023235"/>
    </source>
</evidence>
<reference evidence="11 12" key="1">
    <citation type="journal article" date="2019" name="Nat. Microbiol.">
        <title>Mediterranean grassland soil C-N compound turnover is dependent on rainfall and depth, and is mediated by genomically divergent microorganisms.</title>
        <authorList>
            <person name="Diamond S."/>
            <person name="Andeer P.F."/>
            <person name="Li Z."/>
            <person name="Crits-Christoph A."/>
            <person name="Burstein D."/>
            <person name="Anantharaman K."/>
            <person name="Lane K.R."/>
            <person name="Thomas B.C."/>
            <person name="Pan C."/>
            <person name="Northen T.R."/>
            <person name="Banfield J.F."/>
        </authorList>
    </citation>
    <scope>NUCLEOTIDE SEQUENCE [LARGE SCALE GENOMIC DNA]</scope>
    <source>
        <strain evidence="11">NP_7</strain>
    </source>
</reference>
<dbReference type="GO" id="GO:0006096">
    <property type="term" value="P:glycolytic process"/>
    <property type="evidence" value="ECO:0007669"/>
    <property type="project" value="UniProtKB-UniRule"/>
</dbReference>
<protein>
    <recommendedName>
        <fullName evidence="4 9">Triosephosphate isomerase</fullName>
        <shortName evidence="9">TIM</shortName>
        <shortName evidence="9">TPI</shortName>
        <ecNumber evidence="3 9">5.3.1.1</ecNumber>
    </recommendedName>
    <alternativeName>
        <fullName evidence="9">Triose-phosphate isomerase</fullName>
    </alternativeName>
</protein>
<dbReference type="PANTHER" id="PTHR21139:SF42">
    <property type="entry name" value="TRIOSEPHOSPHATE ISOMERASE"/>
    <property type="match status" value="1"/>
</dbReference>
<dbReference type="InterPro" id="IPR000652">
    <property type="entry name" value="Triosephosphate_isomerase"/>
</dbReference>
<dbReference type="NCBIfam" id="TIGR00419">
    <property type="entry name" value="tim"/>
    <property type="match status" value="1"/>
</dbReference>
<dbReference type="UniPathway" id="UPA00109">
    <property type="reaction ID" value="UER00189"/>
</dbReference>
<dbReference type="EMBL" id="VBAO01000257">
    <property type="protein sequence ID" value="TMI79820.1"/>
    <property type="molecule type" value="Genomic_DNA"/>
</dbReference>
<evidence type="ECO:0000313" key="11">
    <source>
        <dbReference type="EMBL" id="TMI79820.1"/>
    </source>
</evidence>
<feature type="binding site" evidence="9">
    <location>
        <begin position="9"/>
        <end position="11"/>
    </location>
    <ligand>
        <name>substrate</name>
    </ligand>
</feature>
<dbReference type="Proteomes" id="UP000320048">
    <property type="component" value="Unassembled WGS sequence"/>
</dbReference>
<evidence type="ECO:0000256" key="7">
    <source>
        <dbReference type="ARBA" id="ARBA00023152"/>
    </source>
</evidence>
<dbReference type="UniPathway" id="UPA00138"/>
<evidence type="ECO:0000256" key="4">
    <source>
        <dbReference type="ARBA" id="ARBA00019397"/>
    </source>
</evidence>
<evidence type="ECO:0000256" key="1">
    <source>
        <dbReference type="ARBA" id="ARBA00004680"/>
    </source>
</evidence>
<dbReference type="SUPFAM" id="SSF51351">
    <property type="entry name" value="Triosephosphate isomerase (TIM)"/>
    <property type="match status" value="1"/>
</dbReference>
<evidence type="ECO:0000256" key="9">
    <source>
        <dbReference type="HAMAP-Rule" id="MF_00147"/>
    </source>
</evidence>
<dbReference type="GO" id="GO:0019563">
    <property type="term" value="P:glycerol catabolic process"/>
    <property type="evidence" value="ECO:0007669"/>
    <property type="project" value="TreeGrafter"/>
</dbReference>
<dbReference type="GO" id="GO:0046166">
    <property type="term" value="P:glyceraldehyde-3-phosphate biosynthetic process"/>
    <property type="evidence" value="ECO:0007669"/>
    <property type="project" value="TreeGrafter"/>
</dbReference>
<dbReference type="InterPro" id="IPR013785">
    <property type="entry name" value="Aldolase_TIM"/>
</dbReference>
<gene>
    <name evidence="9" type="primary">tpiA</name>
    <name evidence="11" type="ORF">E6H04_09880</name>
</gene>
<dbReference type="CDD" id="cd00311">
    <property type="entry name" value="TIM"/>
    <property type="match status" value="1"/>
</dbReference>
<comment type="catalytic activity">
    <reaction evidence="9 10">
        <text>D-glyceraldehyde 3-phosphate = dihydroxyacetone phosphate</text>
        <dbReference type="Rhea" id="RHEA:18585"/>
        <dbReference type="ChEBI" id="CHEBI:57642"/>
        <dbReference type="ChEBI" id="CHEBI:59776"/>
        <dbReference type="EC" id="5.3.1.1"/>
    </reaction>
</comment>
<keyword evidence="6 9" id="KW-0963">Cytoplasm</keyword>
<dbReference type="PROSITE" id="PS51440">
    <property type="entry name" value="TIM_2"/>
    <property type="match status" value="1"/>
</dbReference>
<dbReference type="Gene3D" id="3.20.20.70">
    <property type="entry name" value="Aldolase class I"/>
    <property type="match status" value="1"/>
</dbReference>
<name>A0A537J8J7_9BACT</name>
<dbReference type="FunFam" id="3.20.20.70:FF:000016">
    <property type="entry name" value="Triosephosphate isomerase"/>
    <property type="match status" value="1"/>
</dbReference>
<feature type="binding site" evidence="9">
    <location>
        <position position="173"/>
    </location>
    <ligand>
        <name>substrate</name>
    </ligand>
</feature>
<comment type="subunit">
    <text evidence="9 10">Homodimer.</text>
</comment>
<dbReference type="Pfam" id="PF00121">
    <property type="entry name" value="TIM"/>
    <property type="match status" value="1"/>
</dbReference>
<feature type="binding site" evidence="9">
    <location>
        <begin position="233"/>
        <end position="234"/>
    </location>
    <ligand>
        <name>substrate</name>
    </ligand>
</feature>
<keyword evidence="7 9" id="KW-0324">Glycolysis</keyword>
<dbReference type="GO" id="GO:0006094">
    <property type="term" value="P:gluconeogenesis"/>
    <property type="evidence" value="ECO:0007669"/>
    <property type="project" value="UniProtKB-UniRule"/>
</dbReference>
<accession>A0A537J8J7</accession>
<evidence type="ECO:0000256" key="10">
    <source>
        <dbReference type="RuleBase" id="RU363013"/>
    </source>
</evidence>
<comment type="pathway">
    <text evidence="9 10">Carbohydrate biosynthesis; gluconeogenesis.</text>
</comment>
<dbReference type="AlphaFoldDB" id="A0A537J8J7"/>
<dbReference type="InterPro" id="IPR022896">
    <property type="entry name" value="TrioseP_Isoase_bac/euk"/>
</dbReference>
<organism evidence="11 12">
    <name type="scientific">Candidatus Segetimicrobium genomatis</name>
    <dbReference type="NCBI Taxonomy" id="2569760"/>
    <lineage>
        <taxon>Bacteria</taxon>
        <taxon>Bacillati</taxon>
        <taxon>Candidatus Sysuimicrobiota</taxon>
        <taxon>Candidatus Sysuimicrobiia</taxon>
        <taxon>Candidatus Sysuimicrobiales</taxon>
        <taxon>Candidatus Segetimicrobiaceae</taxon>
        <taxon>Candidatus Segetimicrobium</taxon>
    </lineage>
</organism>
<keyword evidence="8 9" id="KW-0413">Isomerase</keyword>
<comment type="function">
    <text evidence="9">Involved in the gluconeogenesis. Catalyzes stereospecifically the conversion of dihydroxyacetone phosphate (DHAP) to D-glyceraldehyde-3-phosphate (G3P).</text>
</comment>
<evidence type="ECO:0000256" key="6">
    <source>
        <dbReference type="ARBA" id="ARBA00022490"/>
    </source>
</evidence>
<sequence>MRTPLIAANWKMHMTIAPAVRLIEEVKAALGARSGVEVVICPPATALSAAGHALAGTPFLLGGQTMHWEPKGAYTGEVSGPMLVDVGCRFVIVGHSERRLYFGETDDAVGRKVRAAIECGLTPIVCVGERLEERQAGRTDAVITSQVRAALQEVPAGALQRLVVAYEPVWAIGTGQTATGAEANRVAGVIRRTLAGPGKDAAAAVRILYGGSVKPENIREFLEQPEIDGALVGGASLDVQAFAAIVRAAERRAPG</sequence>
<dbReference type="GO" id="GO:0004807">
    <property type="term" value="F:triose-phosphate isomerase activity"/>
    <property type="evidence" value="ECO:0007669"/>
    <property type="project" value="UniProtKB-UniRule"/>
</dbReference>
<dbReference type="InterPro" id="IPR035990">
    <property type="entry name" value="TIM_sf"/>
</dbReference>
<comment type="caution">
    <text evidence="11">The sequence shown here is derived from an EMBL/GenBank/DDBJ whole genome shotgun (WGS) entry which is preliminary data.</text>
</comment>
<dbReference type="PANTHER" id="PTHR21139">
    <property type="entry name" value="TRIOSEPHOSPHATE ISOMERASE"/>
    <property type="match status" value="1"/>
</dbReference>
<feature type="active site" description="Electrophile" evidence="9">
    <location>
        <position position="95"/>
    </location>
</feature>
<evidence type="ECO:0000256" key="5">
    <source>
        <dbReference type="ARBA" id="ARBA00022432"/>
    </source>
</evidence>
<dbReference type="PROSITE" id="PS00171">
    <property type="entry name" value="TIM_1"/>
    <property type="match status" value="1"/>
</dbReference>
<evidence type="ECO:0000256" key="2">
    <source>
        <dbReference type="ARBA" id="ARBA00007422"/>
    </source>
</evidence>
<proteinExistence type="inferred from homology"/>
<comment type="similarity">
    <text evidence="2 9 10">Belongs to the triosephosphate isomerase family.</text>
</comment>